<dbReference type="EMBL" id="JAQQWI010000021">
    <property type="protein sequence ID" value="KAK7998497.1"/>
    <property type="molecule type" value="Genomic_DNA"/>
</dbReference>
<dbReference type="Proteomes" id="UP001396898">
    <property type="component" value="Unassembled WGS sequence"/>
</dbReference>
<proteinExistence type="predicted"/>
<feature type="region of interest" description="Disordered" evidence="1">
    <location>
        <begin position="95"/>
        <end position="132"/>
    </location>
</feature>
<evidence type="ECO:0000313" key="2">
    <source>
        <dbReference type="EMBL" id="KAK7998497.1"/>
    </source>
</evidence>
<name>A0ABR1R3I0_9PEZI</name>
<gene>
    <name evidence="2" type="ORF">PG991_014976</name>
</gene>
<sequence length="132" mass="14852">MLAGTWSAPAARPCDSKSSSNRQRAQKGRVPRFHWNEQARCDLLLAVYKHANPSPTQWTAIIEETLQKGYPFNANAANQWTIIVEETLQKGYPFNANGLSPREWHGSTSQNAANSVKDSSLWDLNRQRARKG</sequence>
<reference evidence="2 3" key="1">
    <citation type="submission" date="2023-01" db="EMBL/GenBank/DDBJ databases">
        <title>Analysis of 21 Apiospora genomes using comparative genomics revels a genus with tremendous synthesis potential of carbohydrate active enzymes and secondary metabolites.</title>
        <authorList>
            <person name="Sorensen T."/>
        </authorList>
    </citation>
    <scope>NUCLEOTIDE SEQUENCE [LARGE SCALE GENOMIC DNA]</scope>
    <source>
        <strain evidence="2 3">CBS 20057</strain>
    </source>
</reference>
<organism evidence="2 3">
    <name type="scientific">Apiospora marii</name>
    <dbReference type="NCBI Taxonomy" id="335849"/>
    <lineage>
        <taxon>Eukaryota</taxon>
        <taxon>Fungi</taxon>
        <taxon>Dikarya</taxon>
        <taxon>Ascomycota</taxon>
        <taxon>Pezizomycotina</taxon>
        <taxon>Sordariomycetes</taxon>
        <taxon>Xylariomycetidae</taxon>
        <taxon>Amphisphaeriales</taxon>
        <taxon>Apiosporaceae</taxon>
        <taxon>Apiospora</taxon>
    </lineage>
</organism>
<feature type="region of interest" description="Disordered" evidence="1">
    <location>
        <begin position="1"/>
        <end position="31"/>
    </location>
</feature>
<keyword evidence="3" id="KW-1185">Reference proteome</keyword>
<protein>
    <recommendedName>
        <fullName evidence="4">Myb-like domain-containing protein</fullName>
    </recommendedName>
</protein>
<evidence type="ECO:0000313" key="3">
    <source>
        <dbReference type="Proteomes" id="UP001396898"/>
    </source>
</evidence>
<evidence type="ECO:0008006" key="4">
    <source>
        <dbReference type="Google" id="ProtNLM"/>
    </source>
</evidence>
<accession>A0ABR1R3I0</accession>
<comment type="caution">
    <text evidence="2">The sequence shown here is derived from an EMBL/GenBank/DDBJ whole genome shotgun (WGS) entry which is preliminary data.</text>
</comment>
<feature type="compositionally biased region" description="Polar residues" evidence="1">
    <location>
        <begin position="106"/>
        <end position="118"/>
    </location>
</feature>
<evidence type="ECO:0000256" key="1">
    <source>
        <dbReference type="SAM" id="MobiDB-lite"/>
    </source>
</evidence>